<dbReference type="Gramene" id="AUR62042930-RA">
    <property type="protein sequence ID" value="AUR62042930-RA:cds"/>
    <property type="gene ID" value="AUR62042930"/>
</dbReference>
<evidence type="ECO:0008006" key="3">
    <source>
        <dbReference type="Google" id="ProtNLM"/>
    </source>
</evidence>
<reference evidence="1" key="2">
    <citation type="submission" date="2021-03" db="UniProtKB">
        <authorList>
            <consortium name="EnsemblPlants"/>
        </authorList>
    </citation>
    <scope>IDENTIFICATION</scope>
</reference>
<organism evidence="1 2">
    <name type="scientific">Chenopodium quinoa</name>
    <name type="common">Quinoa</name>
    <dbReference type="NCBI Taxonomy" id="63459"/>
    <lineage>
        <taxon>Eukaryota</taxon>
        <taxon>Viridiplantae</taxon>
        <taxon>Streptophyta</taxon>
        <taxon>Embryophyta</taxon>
        <taxon>Tracheophyta</taxon>
        <taxon>Spermatophyta</taxon>
        <taxon>Magnoliopsida</taxon>
        <taxon>eudicotyledons</taxon>
        <taxon>Gunneridae</taxon>
        <taxon>Pentapetalae</taxon>
        <taxon>Caryophyllales</taxon>
        <taxon>Chenopodiaceae</taxon>
        <taxon>Chenopodioideae</taxon>
        <taxon>Atripliceae</taxon>
        <taxon>Chenopodium</taxon>
    </lineage>
</organism>
<name>A0A803NAD1_CHEQI</name>
<reference evidence="1" key="1">
    <citation type="journal article" date="2017" name="Nature">
        <title>The genome of Chenopodium quinoa.</title>
        <authorList>
            <person name="Jarvis D.E."/>
            <person name="Ho Y.S."/>
            <person name="Lightfoot D.J."/>
            <person name="Schmoeckel S.M."/>
            <person name="Li B."/>
            <person name="Borm T.J.A."/>
            <person name="Ohyanagi H."/>
            <person name="Mineta K."/>
            <person name="Michell C.T."/>
            <person name="Saber N."/>
            <person name="Kharbatia N.M."/>
            <person name="Rupper R.R."/>
            <person name="Sharp A.R."/>
            <person name="Dally N."/>
            <person name="Boughton B.A."/>
            <person name="Woo Y.H."/>
            <person name="Gao G."/>
            <person name="Schijlen E.G.W.M."/>
            <person name="Guo X."/>
            <person name="Momin A.A."/>
            <person name="Negrao S."/>
            <person name="Al-Babili S."/>
            <person name="Gehring C."/>
            <person name="Roessner U."/>
            <person name="Jung C."/>
            <person name="Murphy K."/>
            <person name="Arold S.T."/>
            <person name="Gojobori T."/>
            <person name="van der Linden C.G."/>
            <person name="van Loo E.N."/>
            <person name="Jellen E.N."/>
            <person name="Maughan P.J."/>
            <person name="Tester M."/>
        </authorList>
    </citation>
    <scope>NUCLEOTIDE SEQUENCE [LARGE SCALE GENOMIC DNA]</scope>
    <source>
        <strain evidence="1">cv. PI 614886</strain>
    </source>
</reference>
<sequence length="153" mass="17675">MVVCMAPEEEKMTRRSPLDFPILLRFIFDILSSIVKLIDPAYNRAKLKLSLLRPLSNVQHLTVNDLFLQELNHEELKDQLPVFCYLKCLELGFNEGSFWDSILLGFLNRSPVLETLVFPEGLTVYPHCQELASEQQFCRTALADVPTCCRYHL</sequence>
<dbReference type="PANTHER" id="PTHR35713:SF1">
    <property type="entry name" value="ARGININE_SERINE-RICH-LIKE SPLICING FACTOR"/>
    <property type="match status" value="1"/>
</dbReference>
<dbReference type="EnsemblPlants" id="AUR62042930-RA">
    <property type="protein sequence ID" value="AUR62042930-RA:cds"/>
    <property type="gene ID" value="AUR62042930"/>
</dbReference>
<dbReference type="PANTHER" id="PTHR35713">
    <property type="entry name" value="ARGININE/SERINE-RICH-LIKE SPLICING FACTOR"/>
    <property type="match status" value="1"/>
</dbReference>
<dbReference type="Proteomes" id="UP000596660">
    <property type="component" value="Unplaced"/>
</dbReference>
<accession>A0A803NAD1</accession>
<proteinExistence type="predicted"/>
<keyword evidence="2" id="KW-1185">Reference proteome</keyword>
<evidence type="ECO:0000313" key="2">
    <source>
        <dbReference type="Proteomes" id="UP000596660"/>
    </source>
</evidence>
<protein>
    <recommendedName>
        <fullName evidence="3">FBD domain-containing protein</fullName>
    </recommendedName>
</protein>
<evidence type="ECO:0000313" key="1">
    <source>
        <dbReference type="EnsemblPlants" id="AUR62042930-RA:cds"/>
    </source>
</evidence>
<dbReference type="AlphaFoldDB" id="A0A803NAD1"/>